<protein>
    <recommendedName>
        <fullName evidence="3">Ubiquitin-like domain-containing protein</fullName>
    </recommendedName>
</protein>
<reference evidence="1 2" key="1">
    <citation type="journal article" date="2014" name="Agronomy (Basel)">
        <title>A Draft Genome Sequence for Ensete ventricosum, the Drought-Tolerant Tree Against Hunger.</title>
        <authorList>
            <person name="Harrison J."/>
            <person name="Moore K.A."/>
            <person name="Paszkiewicz K."/>
            <person name="Jones T."/>
            <person name="Grant M."/>
            <person name="Ambacheew D."/>
            <person name="Muzemil S."/>
            <person name="Studholme D.J."/>
        </authorList>
    </citation>
    <scope>NUCLEOTIDE SEQUENCE [LARGE SCALE GENOMIC DNA]</scope>
</reference>
<proteinExistence type="predicted"/>
<name>A0A427AQU9_ENSVE</name>
<evidence type="ECO:0000313" key="2">
    <source>
        <dbReference type="Proteomes" id="UP000287651"/>
    </source>
</evidence>
<evidence type="ECO:0000313" key="1">
    <source>
        <dbReference type="EMBL" id="RRT78588.1"/>
    </source>
</evidence>
<organism evidence="1 2">
    <name type="scientific">Ensete ventricosum</name>
    <name type="common">Abyssinian banana</name>
    <name type="synonym">Musa ensete</name>
    <dbReference type="NCBI Taxonomy" id="4639"/>
    <lineage>
        <taxon>Eukaryota</taxon>
        <taxon>Viridiplantae</taxon>
        <taxon>Streptophyta</taxon>
        <taxon>Embryophyta</taxon>
        <taxon>Tracheophyta</taxon>
        <taxon>Spermatophyta</taxon>
        <taxon>Magnoliopsida</taxon>
        <taxon>Liliopsida</taxon>
        <taxon>Zingiberales</taxon>
        <taxon>Musaceae</taxon>
        <taxon>Ensete</taxon>
    </lineage>
</organism>
<dbReference type="EMBL" id="AMZH03001637">
    <property type="protein sequence ID" value="RRT78588.1"/>
    <property type="molecule type" value="Genomic_DNA"/>
</dbReference>
<dbReference type="Proteomes" id="UP000287651">
    <property type="component" value="Unassembled WGS sequence"/>
</dbReference>
<accession>A0A427AQU9</accession>
<dbReference type="InterPro" id="IPR029071">
    <property type="entry name" value="Ubiquitin-like_domsf"/>
</dbReference>
<evidence type="ECO:0008006" key="3">
    <source>
        <dbReference type="Google" id="ProtNLM"/>
    </source>
</evidence>
<dbReference type="SUPFAM" id="SSF54236">
    <property type="entry name" value="Ubiquitin-like"/>
    <property type="match status" value="1"/>
</dbReference>
<comment type="caution">
    <text evidence="1">The sequence shown here is derived from an EMBL/GenBank/DDBJ whole genome shotgun (WGS) entry which is preliminary data.</text>
</comment>
<gene>
    <name evidence="1" type="ORF">B296_00020163</name>
</gene>
<sequence>MERAIEIRSLDGRSITVSISSDRSIGDLKAVLKESSFLPAKKSPHFHVFFKYIRKRFLFVVKGSKLSLDSRVDSHPVEHGEFMVLVPFTKKSGQIPVENGPPVRSPPNRPLDSVASPAADMAWRDIMNDLSSLSGITKDEKTRNGWGPSNYLSSKEGETSVGERCRKTSMKRTCKRKLDDSHVLLRDLLCSDEKDIFDRLMSERIRCIVELVCCLCNADSGSCLLFEEYFRSTSMSQQCVCPSWLKRVLKNFTFINILCALFHMQKKFLTWKCIDEALKQPGTFGLENTCGSDVENLSLLCPQVVLPIALFVSSFEVE</sequence>
<dbReference type="AlphaFoldDB" id="A0A427AQU9"/>